<dbReference type="InterPro" id="IPR011047">
    <property type="entry name" value="Quinoprotein_ADH-like_sf"/>
</dbReference>
<dbReference type="AlphaFoldDB" id="A0A7X2LWV4"/>
<reference evidence="2 3" key="1">
    <citation type="submission" date="2019-11" db="EMBL/GenBank/DDBJ databases">
        <title>Bacillus lacus genome.</title>
        <authorList>
            <person name="Allen C.J."/>
            <person name="Newman J.D."/>
        </authorList>
    </citation>
    <scope>NUCLEOTIDE SEQUENCE [LARGE SCALE GENOMIC DNA]</scope>
    <source>
        <strain evidence="2 3">KCTC 33946</strain>
    </source>
</reference>
<name>A0A7X2LWV4_9BACI</name>
<protein>
    <submittedName>
        <fullName evidence="2">Uncharacterized protein</fullName>
    </submittedName>
</protein>
<comment type="caution">
    <text evidence="2">The sequence shown here is derived from an EMBL/GenBank/DDBJ whole genome shotgun (WGS) entry which is preliminary data.</text>
</comment>
<dbReference type="SUPFAM" id="SSF50998">
    <property type="entry name" value="Quinoprotein alcohol dehydrogenase-like"/>
    <property type="match status" value="1"/>
</dbReference>
<evidence type="ECO:0000256" key="1">
    <source>
        <dbReference type="SAM" id="Phobius"/>
    </source>
</evidence>
<feature type="transmembrane region" description="Helical" evidence="1">
    <location>
        <begin position="7"/>
        <end position="26"/>
    </location>
</feature>
<evidence type="ECO:0000313" key="2">
    <source>
        <dbReference type="EMBL" id="MRX71885.1"/>
    </source>
</evidence>
<evidence type="ECO:0000313" key="3">
    <source>
        <dbReference type="Proteomes" id="UP000448867"/>
    </source>
</evidence>
<gene>
    <name evidence="2" type="ORF">GJU40_06820</name>
</gene>
<organism evidence="2 3">
    <name type="scientific">Metabacillus lacus</name>
    <dbReference type="NCBI Taxonomy" id="1983721"/>
    <lineage>
        <taxon>Bacteria</taxon>
        <taxon>Bacillati</taxon>
        <taxon>Bacillota</taxon>
        <taxon>Bacilli</taxon>
        <taxon>Bacillales</taxon>
        <taxon>Bacillaceae</taxon>
        <taxon>Metabacillus</taxon>
    </lineage>
</organism>
<keyword evidence="1" id="KW-1133">Transmembrane helix</keyword>
<dbReference type="OrthoDB" id="2573204at2"/>
<keyword evidence="3" id="KW-1185">Reference proteome</keyword>
<dbReference type="Proteomes" id="UP000448867">
    <property type="component" value="Unassembled WGS sequence"/>
</dbReference>
<dbReference type="RefSeq" id="WP_154307014.1">
    <property type="nucleotide sequence ID" value="NZ_WKKI01000008.1"/>
</dbReference>
<sequence>MKSRKKIWLIFISIVVLVSGITYIYLNVNSWKYSAEEGMMSKKNFLTDKKAILFFSTTIDINPGKSIAFFVDQKGEISYRSMKPLELGSVAVHDDQVLIEDKENIFILGNKAGKYKRNSQHTGDQNGYINKTGSFYTIYNSGYADDGKSYKSEVYWNIGRQMKSDVIPYYIREKGFYDDTIFTAQTHDADKSRQFKFKKIHLGNKMKIEEVAEVSLGKNASPLSQLMVDDEFIYFLFNGAKGEAVYQLAKINQKNKVVETFDIKTYRKYKEQAHQAVPFDRIPAYLKNDFIYFADGFGEVVKINKKNGKIEGSYNLNSKSVNSGLKNLQFEGDSIFLFSMNRGQDGMIEKYRLQDGKLTEVTPVKDIGKIVNQNSRVHLYDFEIIH</sequence>
<proteinExistence type="predicted"/>
<keyword evidence="1" id="KW-0472">Membrane</keyword>
<dbReference type="EMBL" id="WKKI01000008">
    <property type="protein sequence ID" value="MRX71885.1"/>
    <property type="molecule type" value="Genomic_DNA"/>
</dbReference>
<keyword evidence="1" id="KW-0812">Transmembrane</keyword>
<accession>A0A7X2LWV4</accession>